<dbReference type="STRING" id="188937.MA_2490"/>
<keyword evidence="4 6" id="KW-1133">Transmembrane helix</keyword>
<dbReference type="EnsemblBacteria" id="AAM05876">
    <property type="protein sequence ID" value="AAM05876"/>
    <property type="gene ID" value="MA_2490"/>
</dbReference>
<evidence type="ECO:0000256" key="5">
    <source>
        <dbReference type="ARBA" id="ARBA00023136"/>
    </source>
</evidence>
<gene>
    <name evidence="9" type="ordered locus">MA_2490</name>
</gene>
<dbReference type="EMBL" id="AE010299">
    <property type="protein sequence ID" value="AAM05876.1"/>
    <property type="molecule type" value="Genomic_DNA"/>
</dbReference>
<dbReference type="KEGG" id="mac:MA_2490"/>
<proteinExistence type="predicted"/>
<dbReference type="PhylomeDB" id="Q8TN03"/>
<feature type="domain" description="MacB-like periplasmic core" evidence="8">
    <location>
        <begin position="22"/>
        <end position="231"/>
    </location>
</feature>
<feature type="domain" description="ABC3 transporter permease C-terminal" evidence="7">
    <location>
        <begin position="259"/>
        <end position="385"/>
    </location>
</feature>
<keyword evidence="2" id="KW-1003">Cell membrane</keyword>
<dbReference type="GO" id="GO:0098797">
    <property type="term" value="C:plasma membrane protein complex"/>
    <property type="evidence" value="ECO:0000318"/>
    <property type="project" value="GO_Central"/>
</dbReference>
<keyword evidence="10" id="KW-1185">Reference proteome</keyword>
<evidence type="ECO:0000313" key="10">
    <source>
        <dbReference type="Proteomes" id="UP000002487"/>
    </source>
</evidence>
<evidence type="ECO:0000259" key="8">
    <source>
        <dbReference type="Pfam" id="PF12704"/>
    </source>
</evidence>
<dbReference type="GO" id="GO:0044874">
    <property type="term" value="P:lipoprotein localization to outer membrane"/>
    <property type="evidence" value="ECO:0000318"/>
    <property type="project" value="GO_Central"/>
</dbReference>
<dbReference type="InterPro" id="IPR025857">
    <property type="entry name" value="MacB_PCD"/>
</dbReference>
<evidence type="ECO:0000313" key="9">
    <source>
        <dbReference type="EMBL" id="AAM05876.1"/>
    </source>
</evidence>
<reference evidence="9 10" key="1">
    <citation type="journal article" date="2002" name="Genome Res.">
        <title>The genome of Methanosarcina acetivorans reveals extensive metabolic and physiological diversity.</title>
        <authorList>
            <person name="Galagan J.E."/>
            <person name="Nusbaum C."/>
            <person name="Roy A."/>
            <person name="Endrizzi M.G."/>
            <person name="Macdonald P."/>
            <person name="FitzHugh W."/>
            <person name="Calvo S."/>
            <person name="Engels R."/>
            <person name="Smirnov S."/>
            <person name="Atnoor D."/>
            <person name="Brown A."/>
            <person name="Allen N."/>
            <person name="Naylor J."/>
            <person name="Stange-Thomann N."/>
            <person name="DeArellano K."/>
            <person name="Johnson R."/>
            <person name="Linton L."/>
            <person name="McEwan P."/>
            <person name="McKernan K."/>
            <person name="Talamas J."/>
            <person name="Tirrell A."/>
            <person name="Ye W."/>
            <person name="Zimmer A."/>
            <person name="Barber R.D."/>
            <person name="Cann I."/>
            <person name="Graham D.E."/>
            <person name="Grahame D.A."/>
            <person name="Guss A."/>
            <person name="Hedderich R."/>
            <person name="Ingram-Smith C."/>
            <person name="Kuettner C.H."/>
            <person name="Krzycki J.A."/>
            <person name="Leigh J.A."/>
            <person name="Li W."/>
            <person name="Liu J."/>
            <person name="Mukhopadhyay B."/>
            <person name="Reeve J.N."/>
            <person name="Smith K."/>
            <person name="Springer T.A."/>
            <person name="Umayam L.A."/>
            <person name="White O."/>
            <person name="White R.H."/>
            <person name="de Macario E.C."/>
            <person name="Ferry J.G."/>
            <person name="Jarrell K.F."/>
            <person name="Jing H."/>
            <person name="Macario A.J.L."/>
            <person name="Paulsen I."/>
            <person name="Pritchett M."/>
            <person name="Sowers K.R."/>
            <person name="Swanson R.V."/>
            <person name="Zinder S.H."/>
            <person name="Lander E."/>
            <person name="Metcalf W.W."/>
            <person name="Birren B."/>
        </authorList>
    </citation>
    <scope>NUCLEOTIDE SEQUENCE [LARGE SCALE GENOMIC DNA]</scope>
    <source>
        <strain evidence="10">ATCC 35395 / DSM 2834 / JCM 12185 / C2A</strain>
    </source>
</reference>
<comment type="subcellular location">
    <subcellularLocation>
        <location evidence="1">Cell membrane</location>
        <topology evidence="1">Multi-pass membrane protein</topology>
    </subcellularLocation>
</comment>
<evidence type="ECO:0000256" key="4">
    <source>
        <dbReference type="ARBA" id="ARBA00022989"/>
    </source>
</evidence>
<evidence type="ECO:0000256" key="2">
    <source>
        <dbReference type="ARBA" id="ARBA00022475"/>
    </source>
</evidence>
<dbReference type="Pfam" id="PF12704">
    <property type="entry name" value="MacB_PCD"/>
    <property type="match status" value="1"/>
</dbReference>
<sequence length="392" mass="42265">MNPMRYELFIALRQIWARKVQTLLSVGAIALAVMVLTVSQAVMVGFTGELYNTTVNKLPHVSVSPEEGEDYIYLYRTLIEDISKIEGVTAISPFLAGKASFRFKTNSLNAELKGVIPLEENEISSIESDMVEGDFRELEFSRNTVVIGSKLADKLEVNLGESVDVSFPNAKSLSLRVVGIFHTGSSLDESLTYTSLDTAQEFYDVPDVINGISVRLADFNRDREVAAEIRKTGYKVKGWTESNPEILRTIAIESTSNNVTLGLIVVIASFGVISTLNLSVISATSQIGMLRAMGARVSSIRKIFILQSGILGLLGALGGTLTGVAISLAIGQYEIPGASSELYGGLTTIPIVVRIGDILLIILAVFLLNLIAGIYPAQQAAKLDPVKAISSK</sequence>
<dbReference type="PANTHER" id="PTHR30489:SF0">
    <property type="entry name" value="LIPOPROTEIN-RELEASING SYSTEM TRANSMEMBRANE PROTEIN LOLE"/>
    <property type="match status" value="1"/>
</dbReference>
<dbReference type="InterPro" id="IPR003838">
    <property type="entry name" value="ABC3_permease_C"/>
</dbReference>
<evidence type="ECO:0000256" key="6">
    <source>
        <dbReference type="SAM" id="Phobius"/>
    </source>
</evidence>
<keyword evidence="3 6" id="KW-0812">Transmembrane</keyword>
<evidence type="ECO:0000259" key="7">
    <source>
        <dbReference type="Pfam" id="PF02687"/>
    </source>
</evidence>
<organism evidence="9 10">
    <name type="scientific">Methanosarcina acetivorans (strain ATCC 35395 / DSM 2834 / JCM 12185 / C2A)</name>
    <dbReference type="NCBI Taxonomy" id="188937"/>
    <lineage>
        <taxon>Archaea</taxon>
        <taxon>Methanobacteriati</taxon>
        <taxon>Methanobacteriota</taxon>
        <taxon>Stenosarchaea group</taxon>
        <taxon>Methanomicrobia</taxon>
        <taxon>Methanosarcinales</taxon>
        <taxon>Methanosarcinaceae</taxon>
        <taxon>Methanosarcina</taxon>
    </lineage>
</organism>
<dbReference type="AlphaFoldDB" id="Q8TN03"/>
<keyword evidence="5 6" id="KW-0472">Membrane</keyword>
<dbReference type="Pfam" id="PF02687">
    <property type="entry name" value="FtsX"/>
    <property type="match status" value="1"/>
</dbReference>
<evidence type="ECO:0000256" key="1">
    <source>
        <dbReference type="ARBA" id="ARBA00004651"/>
    </source>
</evidence>
<name>Q8TN03_METAC</name>
<evidence type="ECO:0000256" key="3">
    <source>
        <dbReference type="ARBA" id="ARBA00022692"/>
    </source>
</evidence>
<protein>
    <recommendedName>
        <fullName evidence="11">ABC transporter, permease protein</fullName>
    </recommendedName>
</protein>
<dbReference type="Proteomes" id="UP000002487">
    <property type="component" value="Chromosome"/>
</dbReference>
<evidence type="ECO:0008006" key="11">
    <source>
        <dbReference type="Google" id="ProtNLM"/>
    </source>
</evidence>
<dbReference type="HOGENOM" id="CLU_000604_8_1_2"/>
<feature type="transmembrane region" description="Helical" evidence="6">
    <location>
        <begin position="261"/>
        <end position="283"/>
    </location>
</feature>
<feature type="transmembrane region" description="Helical" evidence="6">
    <location>
        <begin position="351"/>
        <end position="375"/>
    </location>
</feature>
<dbReference type="InterPro" id="IPR051447">
    <property type="entry name" value="Lipoprotein-release_system"/>
</dbReference>
<feature type="transmembrane region" description="Helical" evidence="6">
    <location>
        <begin position="304"/>
        <end position="331"/>
    </location>
</feature>
<accession>Q8TN03</accession>
<dbReference type="InParanoid" id="Q8TN03"/>
<dbReference type="PANTHER" id="PTHR30489">
    <property type="entry name" value="LIPOPROTEIN-RELEASING SYSTEM TRANSMEMBRANE PROTEIN LOLE"/>
    <property type="match status" value="1"/>
</dbReference>